<dbReference type="AlphaFoldDB" id="A0A9W6QG64"/>
<dbReference type="GO" id="GO:0008194">
    <property type="term" value="F:UDP-glycosyltransferase activity"/>
    <property type="evidence" value="ECO:0007669"/>
    <property type="project" value="InterPro"/>
</dbReference>
<dbReference type="PANTHER" id="PTHR48050">
    <property type="entry name" value="STEROL 3-BETA-GLUCOSYLTRANSFERASE"/>
    <property type="match status" value="1"/>
</dbReference>
<evidence type="ECO:0000256" key="1">
    <source>
        <dbReference type="ARBA" id="ARBA00006962"/>
    </source>
</evidence>
<evidence type="ECO:0000313" key="7">
    <source>
        <dbReference type="Proteomes" id="UP001165041"/>
    </source>
</evidence>
<gene>
    <name evidence="6" type="ORF">Kpho02_67370</name>
</gene>
<dbReference type="InterPro" id="IPR050426">
    <property type="entry name" value="Glycosyltransferase_28"/>
</dbReference>
<dbReference type="Pfam" id="PF06722">
    <property type="entry name" value="EryCIII-like_C"/>
    <property type="match status" value="1"/>
</dbReference>
<comment type="similarity">
    <text evidence="1">Belongs to the glycosyltransferase 28 family.</text>
</comment>
<proteinExistence type="inferred from homology"/>
<dbReference type="RefSeq" id="WP_285740033.1">
    <property type="nucleotide sequence ID" value="NZ_BSSA01000035.1"/>
</dbReference>
<keyword evidence="3 6" id="KW-0808">Transferase</keyword>
<comment type="caution">
    <text evidence="6">The sequence shown here is derived from an EMBL/GenBank/DDBJ whole genome shotgun (WGS) entry which is preliminary data.</text>
</comment>
<name>A0A9W6QG64_9ACTN</name>
<dbReference type="GO" id="GO:0016758">
    <property type="term" value="F:hexosyltransferase activity"/>
    <property type="evidence" value="ECO:0007669"/>
    <property type="project" value="UniProtKB-ARBA"/>
</dbReference>
<dbReference type="Gene3D" id="3.40.50.2000">
    <property type="entry name" value="Glycogen Phosphorylase B"/>
    <property type="match status" value="2"/>
</dbReference>
<evidence type="ECO:0000256" key="3">
    <source>
        <dbReference type="ARBA" id="ARBA00022679"/>
    </source>
</evidence>
<reference evidence="6" key="1">
    <citation type="submission" date="2023-02" db="EMBL/GenBank/DDBJ databases">
        <title>Kitasatospora phosalacinea NBRC 14627.</title>
        <authorList>
            <person name="Ichikawa N."/>
            <person name="Sato H."/>
            <person name="Tonouchi N."/>
        </authorList>
    </citation>
    <scope>NUCLEOTIDE SEQUENCE</scope>
    <source>
        <strain evidence="6">NBRC 14627</strain>
    </source>
</reference>
<feature type="domain" description="Erythromycin biosynthesis protein CIII-like C-terminal" evidence="4">
    <location>
        <begin position="258"/>
        <end position="403"/>
    </location>
</feature>
<dbReference type="InterPro" id="IPR002213">
    <property type="entry name" value="UDP_glucos_trans"/>
</dbReference>
<keyword evidence="2" id="KW-0328">Glycosyltransferase</keyword>
<dbReference type="Pfam" id="PF21036">
    <property type="entry name" value="EryCIII-like_N"/>
    <property type="match status" value="1"/>
</dbReference>
<accession>A0A9W6QG64</accession>
<dbReference type="EMBL" id="BSSA01000035">
    <property type="protein sequence ID" value="GLW74439.1"/>
    <property type="molecule type" value="Genomic_DNA"/>
</dbReference>
<dbReference type="Proteomes" id="UP001165041">
    <property type="component" value="Unassembled WGS sequence"/>
</dbReference>
<dbReference type="InterPro" id="IPR048284">
    <property type="entry name" value="EryCIII-like_N"/>
</dbReference>
<dbReference type="SUPFAM" id="SSF53756">
    <property type="entry name" value="UDP-Glycosyltransferase/glycogen phosphorylase"/>
    <property type="match status" value="1"/>
</dbReference>
<evidence type="ECO:0000313" key="6">
    <source>
        <dbReference type="EMBL" id="GLW74439.1"/>
    </source>
</evidence>
<evidence type="ECO:0000259" key="5">
    <source>
        <dbReference type="Pfam" id="PF21036"/>
    </source>
</evidence>
<evidence type="ECO:0000259" key="4">
    <source>
        <dbReference type="Pfam" id="PF06722"/>
    </source>
</evidence>
<dbReference type="GO" id="GO:0017000">
    <property type="term" value="P:antibiotic biosynthetic process"/>
    <property type="evidence" value="ECO:0007669"/>
    <property type="project" value="UniProtKB-ARBA"/>
</dbReference>
<evidence type="ECO:0000256" key="2">
    <source>
        <dbReference type="ARBA" id="ARBA00022676"/>
    </source>
</evidence>
<feature type="domain" description="Erythromycin biosynthesis protein CIII-like N-terminal" evidence="5">
    <location>
        <begin position="22"/>
        <end position="238"/>
    </location>
</feature>
<dbReference type="PANTHER" id="PTHR48050:SF13">
    <property type="entry name" value="STEROL 3-BETA-GLUCOSYLTRANSFERASE UGT80A2"/>
    <property type="match status" value="1"/>
</dbReference>
<dbReference type="CDD" id="cd03784">
    <property type="entry name" value="GT1_Gtf-like"/>
    <property type="match status" value="1"/>
</dbReference>
<protein>
    <submittedName>
        <fullName evidence="6">Glycosyl transferase</fullName>
    </submittedName>
</protein>
<dbReference type="InterPro" id="IPR010610">
    <property type="entry name" value="EryCIII-like_C"/>
</dbReference>
<sequence length="421" mass="45271">MRVLFTTFPWHSHHFPMVPIEQACLAAGHEVRVASTPALQPIAAASGLPFVPVGRDVNLAALSNDRSRAAWHRQERWPQDWPIHPELLNDDQFAMIENLGRMQAVMADAMLDDLLEYARAWRPDLVVHDAVTLAGPVVASALGIPSVSHLWGTPGPQRIEMRRFGSEPIPEYAALYERVGAPLRAEPTAWLDPCAPGTRYEIGPTCRQVRYVPYNGPGVMPLWPLEPRRGTRICVTWGATSTALRGDSVLDLVSQCIRAATSMADEVVVAVTDRAVEGLKPVLADDRVRLATNLPLHLFMGTCDLVVHHGGAGTSLTAALAGVPQLAITARPEPSVNGARLAAAGAAQHFLTHEVPAGEDGVRLLRGEIAELMGFPGYRSAARELAQGILAQPTPAATVAELESVARGGQLLPSAVPLVHH</sequence>
<organism evidence="6 7">
    <name type="scientific">Kitasatospora phosalacinea</name>
    <dbReference type="NCBI Taxonomy" id="2065"/>
    <lineage>
        <taxon>Bacteria</taxon>
        <taxon>Bacillati</taxon>
        <taxon>Actinomycetota</taxon>
        <taxon>Actinomycetes</taxon>
        <taxon>Kitasatosporales</taxon>
        <taxon>Streptomycetaceae</taxon>
        <taxon>Kitasatospora</taxon>
    </lineage>
</organism>